<dbReference type="GO" id="GO:0003677">
    <property type="term" value="F:DNA binding"/>
    <property type="evidence" value="ECO:0007669"/>
    <property type="project" value="InterPro"/>
</dbReference>
<dbReference type="EMBL" id="CP025781">
    <property type="protein sequence ID" value="QBC44589.1"/>
    <property type="molecule type" value="Genomic_DNA"/>
</dbReference>
<dbReference type="Proteomes" id="UP000515917">
    <property type="component" value="Chromosome"/>
</dbReference>
<gene>
    <name evidence="1" type="ORF">C1H71_14355</name>
</gene>
<dbReference type="GO" id="GO:0009307">
    <property type="term" value="P:DNA restriction-modification system"/>
    <property type="evidence" value="ECO:0007669"/>
    <property type="project" value="InterPro"/>
</dbReference>
<dbReference type="InterPro" id="IPR019044">
    <property type="entry name" value="Restrct_endonuc_II_HindVP"/>
</dbReference>
<evidence type="ECO:0000313" key="2">
    <source>
        <dbReference type="Proteomes" id="UP000515917"/>
    </source>
</evidence>
<keyword evidence="1" id="KW-0255">Endonuclease</keyword>
<dbReference type="AlphaFoldDB" id="A0A7G3GBL0"/>
<dbReference type="Pfam" id="PF09519">
    <property type="entry name" value="RE_HindVP"/>
    <property type="match status" value="1"/>
</dbReference>
<keyword evidence="2" id="KW-1185">Reference proteome</keyword>
<dbReference type="KEGG" id="ifl:C1H71_14355"/>
<accession>A0A7G3GBL0</accession>
<proteinExistence type="predicted"/>
<dbReference type="REBASE" id="300821">
    <property type="entry name" value="Ifl194ORF14350P"/>
</dbReference>
<dbReference type="RefSeq" id="WP_130107125.1">
    <property type="nucleotide sequence ID" value="NZ_CP025781.1"/>
</dbReference>
<keyword evidence="1" id="KW-0540">Nuclease</keyword>
<name>A0A7G3GBL0_9NEIS</name>
<protein>
    <submittedName>
        <fullName evidence="1">Restriction endonuclease</fullName>
    </submittedName>
</protein>
<dbReference type="GO" id="GO:0009036">
    <property type="term" value="F:type II site-specific deoxyribonuclease activity"/>
    <property type="evidence" value="ECO:0007669"/>
    <property type="project" value="InterPro"/>
</dbReference>
<organism evidence="1 2">
    <name type="scientific">Iodobacter fluviatilis</name>
    <dbReference type="NCBI Taxonomy" id="537"/>
    <lineage>
        <taxon>Bacteria</taxon>
        <taxon>Pseudomonadati</taxon>
        <taxon>Pseudomonadota</taxon>
        <taxon>Betaproteobacteria</taxon>
        <taxon>Neisseriales</taxon>
        <taxon>Chitinibacteraceae</taxon>
        <taxon>Iodobacter</taxon>
    </lineage>
</organism>
<reference evidence="1 2" key="1">
    <citation type="submission" date="2018-01" db="EMBL/GenBank/DDBJ databases">
        <title>Genome sequence of Iodobacter sp. strain PCH194 isolated from Indian Trans-Himalaya.</title>
        <authorList>
            <person name="Kumar V."/>
            <person name="Thakur V."/>
            <person name="Kumar S."/>
            <person name="Singh D."/>
        </authorList>
    </citation>
    <scope>NUCLEOTIDE SEQUENCE [LARGE SCALE GENOMIC DNA]</scope>
    <source>
        <strain evidence="1 2">PCH194</strain>
    </source>
</reference>
<evidence type="ECO:0000313" key="1">
    <source>
        <dbReference type="EMBL" id="QBC44589.1"/>
    </source>
</evidence>
<keyword evidence="1" id="KW-0378">Hydrolase</keyword>
<sequence>MDAVVPSLFGLKKTNRDFTNKDSWGKNQFNSSFPAAMCCYLSSKDISSNYLSINNGIFSVNSITIKEAFGIDPNGDNTFFAFEAQHSPYQKFVIGQLPRTDLVIQEIHSGECLSGLEVKLTALPDNSTHSLSENLYGSEIVVRPDSIVYLACSLAASLGDNLHKLIPDIKISDWTDPKLVLEKIDIIVSSVRSICFSDFLSQKPFLIQPIWKTKGKQPELTENCLDIFIWSDAGFSYFLTEIACSKTDAKSITRQTRTVIWLFKMLRDIKANGHFNAEEVIDKLSFNTKNDKAFASNGSVTNKYMRCDRLSTPIIKKTEIKNIILGGGQDLLSPERRFDAILFNTPGLF</sequence>